<dbReference type="PRINTS" id="PR00483">
    <property type="entry name" value="BACPHPHTASE"/>
</dbReference>
<evidence type="ECO:0000256" key="2">
    <source>
        <dbReference type="SAM" id="MobiDB-lite"/>
    </source>
</evidence>
<sequence length="245" mass="26566">MKRLLLATLPLVLVAADREPSPYLSASQMPDLTRILPSPPANGDPRSVDDRSTFRATRDVKNSPRWTMATRDVTDDRFTVFACAMGRTLDPRDSPALARVFARMGDGDMVGRAKRAFAVRRPYLDQPGDICEPKTAHLAGNGDYPSGHTSNGWSTALILAELMPDRATQILRRGRQYGESRFICGAHSRSAVEAGFMAGAVLVSRLHADAAFRADMDEARAELAQQRPAAFKPPANCGLENAAGG</sequence>
<dbReference type="OrthoDB" id="9805301at2"/>
<reference evidence="5" key="1">
    <citation type="submission" date="2016-10" db="EMBL/GenBank/DDBJ databases">
        <authorList>
            <person name="Varghese N."/>
            <person name="Submissions S."/>
        </authorList>
    </citation>
    <scope>NUCLEOTIDE SEQUENCE [LARGE SCALE GENOMIC DNA]</scope>
    <source>
        <strain evidence="5">S6-262</strain>
    </source>
</reference>
<gene>
    <name evidence="4" type="ORF">SAMN05192583_1823</name>
</gene>
<dbReference type="Proteomes" id="UP000199206">
    <property type="component" value="Unassembled WGS sequence"/>
</dbReference>
<dbReference type="SMART" id="SM00014">
    <property type="entry name" value="acidPPc"/>
    <property type="match status" value="1"/>
</dbReference>
<evidence type="ECO:0000313" key="4">
    <source>
        <dbReference type="EMBL" id="SEN03347.1"/>
    </source>
</evidence>
<dbReference type="Gene3D" id="1.20.144.10">
    <property type="entry name" value="Phosphatidic acid phosphatase type 2/haloperoxidase"/>
    <property type="match status" value="1"/>
</dbReference>
<feature type="region of interest" description="Disordered" evidence="2">
    <location>
        <begin position="23"/>
        <end position="53"/>
    </location>
</feature>
<dbReference type="EC" id="3.1.3.2" evidence="1"/>
<keyword evidence="1" id="KW-0378">Hydrolase</keyword>
<dbReference type="InterPro" id="IPR036938">
    <property type="entry name" value="PAP2/HPO_sf"/>
</dbReference>
<comment type="catalytic activity">
    <reaction evidence="1">
        <text>a phosphate monoester + H2O = an alcohol + phosphate</text>
        <dbReference type="Rhea" id="RHEA:15017"/>
        <dbReference type="ChEBI" id="CHEBI:15377"/>
        <dbReference type="ChEBI" id="CHEBI:30879"/>
        <dbReference type="ChEBI" id="CHEBI:43474"/>
        <dbReference type="ChEBI" id="CHEBI:67140"/>
        <dbReference type="EC" id="3.1.3.2"/>
    </reaction>
</comment>
<dbReference type="RefSeq" id="WP_093665409.1">
    <property type="nucleotide sequence ID" value="NZ_FOCF01000004.1"/>
</dbReference>
<organism evidence="4 5">
    <name type="scientific">Sphingomonas gellani</name>
    <dbReference type="NCBI Taxonomy" id="1166340"/>
    <lineage>
        <taxon>Bacteria</taxon>
        <taxon>Pseudomonadati</taxon>
        <taxon>Pseudomonadota</taxon>
        <taxon>Alphaproteobacteria</taxon>
        <taxon>Sphingomonadales</taxon>
        <taxon>Sphingomonadaceae</taxon>
        <taxon>Sphingomonas</taxon>
    </lineage>
</organism>
<dbReference type="InterPro" id="IPR001011">
    <property type="entry name" value="Acid_Pase_classA_bac"/>
</dbReference>
<evidence type="ECO:0000259" key="3">
    <source>
        <dbReference type="SMART" id="SM00014"/>
    </source>
</evidence>
<dbReference type="EMBL" id="FOCF01000004">
    <property type="protein sequence ID" value="SEN03347.1"/>
    <property type="molecule type" value="Genomic_DNA"/>
</dbReference>
<accession>A0A1H8DA34</accession>
<dbReference type="SUPFAM" id="SSF48317">
    <property type="entry name" value="Acid phosphatase/Vanadium-dependent haloperoxidase"/>
    <property type="match status" value="1"/>
</dbReference>
<evidence type="ECO:0000256" key="1">
    <source>
        <dbReference type="PIRNR" id="PIRNR000897"/>
    </source>
</evidence>
<dbReference type="GO" id="GO:0030288">
    <property type="term" value="C:outer membrane-bounded periplasmic space"/>
    <property type="evidence" value="ECO:0007669"/>
    <property type="project" value="InterPro"/>
</dbReference>
<keyword evidence="5" id="KW-1185">Reference proteome</keyword>
<name>A0A1H8DA34_9SPHN</name>
<proteinExistence type="inferred from homology"/>
<comment type="similarity">
    <text evidence="1">Belongs to the class A bacterial acid phosphatase family.</text>
</comment>
<dbReference type="PIRSF" id="PIRSF000897">
    <property type="entry name" value="Acid_Ptase_ClsA"/>
    <property type="match status" value="1"/>
</dbReference>
<dbReference type="Pfam" id="PF01569">
    <property type="entry name" value="PAP2"/>
    <property type="match status" value="1"/>
</dbReference>
<dbReference type="CDD" id="cd03397">
    <property type="entry name" value="PAP2_acid_phosphatase"/>
    <property type="match status" value="1"/>
</dbReference>
<evidence type="ECO:0000313" key="5">
    <source>
        <dbReference type="Proteomes" id="UP000199206"/>
    </source>
</evidence>
<dbReference type="STRING" id="1166340.SAMN05192583_1823"/>
<feature type="domain" description="Phosphatidic acid phosphatase type 2/haloperoxidase" evidence="3">
    <location>
        <begin position="96"/>
        <end position="207"/>
    </location>
</feature>
<protein>
    <recommendedName>
        <fullName evidence="1">Acid phosphatase</fullName>
        <ecNumber evidence="1">3.1.3.2</ecNumber>
    </recommendedName>
</protein>
<dbReference type="InterPro" id="IPR000326">
    <property type="entry name" value="PAP2/HPO"/>
</dbReference>
<dbReference type="AlphaFoldDB" id="A0A1H8DA34"/>
<dbReference type="GO" id="GO:0003993">
    <property type="term" value="F:acid phosphatase activity"/>
    <property type="evidence" value="ECO:0007669"/>
    <property type="project" value="UniProtKB-EC"/>
</dbReference>